<keyword evidence="3" id="KW-1185">Reference proteome</keyword>
<evidence type="ECO:0000259" key="1">
    <source>
        <dbReference type="Pfam" id="PF12706"/>
    </source>
</evidence>
<name>A0A0F3ISE6_9PROT</name>
<dbReference type="CDD" id="cd16279">
    <property type="entry name" value="metallo-hydrolase-like_MBL-fold"/>
    <property type="match status" value="1"/>
</dbReference>
<comment type="caution">
    <text evidence="2">The sequence shown here is derived from an EMBL/GenBank/DDBJ whole genome shotgun (WGS) entry which is preliminary data.</text>
</comment>
<dbReference type="PANTHER" id="PTHR42663">
    <property type="entry name" value="HYDROLASE C777.06C-RELATED-RELATED"/>
    <property type="match status" value="1"/>
</dbReference>
<dbReference type="SUPFAM" id="SSF56281">
    <property type="entry name" value="Metallo-hydrolase/oxidoreductase"/>
    <property type="match status" value="1"/>
</dbReference>
<dbReference type="Proteomes" id="UP000033774">
    <property type="component" value="Unassembled WGS sequence"/>
</dbReference>
<dbReference type="AlphaFoldDB" id="A0A0F3ISE6"/>
<reference evidence="2 3" key="1">
    <citation type="submission" date="2015-03" db="EMBL/GenBank/DDBJ databases">
        <title>Draft genome sequence of Elstera litoralis.</title>
        <authorList>
            <person name="Rahalkar M.C."/>
            <person name="Dhakephalkar P.K."/>
            <person name="Pore S.D."/>
            <person name="Arora P."/>
            <person name="Kapse N.G."/>
            <person name="Pandit P.S."/>
        </authorList>
    </citation>
    <scope>NUCLEOTIDE SEQUENCE [LARGE SCALE GENOMIC DNA]</scope>
    <source>
        <strain evidence="2 3">Dia-1</strain>
    </source>
</reference>
<proteinExistence type="predicted"/>
<protein>
    <submittedName>
        <fullName evidence="2">Hydrolase</fullName>
    </submittedName>
</protein>
<dbReference type="GO" id="GO:0016787">
    <property type="term" value="F:hydrolase activity"/>
    <property type="evidence" value="ECO:0007669"/>
    <property type="project" value="UniProtKB-KW"/>
</dbReference>
<dbReference type="Pfam" id="PF12706">
    <property type="entry name" value="Lactamase_B_2"/>
    <property type="match status" value="1"/>
</dbReference>
<gene>
    <name evidence="2" type="ORF">VZ95_17235</name>
</gene>
<dbReference type="PATRIC" id="fig|552518.3.peg.3468"/>
<dbReference type="EMBL" id="LAJY01000547">
    <property type="protein sequence ID" value="KJV08524.1"/>
    <property type="molecule type" value="Genomic_DNA"/>
</dbReference>
<evidence type="ECO:0000313" key="2">
    <source>
        <dbReference type="EMBL" id="KJV08524.1"/>
    </source>
</evidence>
<accession>A0A0F3ISE6</accession>
<dbReference type="OrthoDB" id="9781189at2"/>
<evidence type="ECO:0000313" key="3">
    <source>
        <dbReference type="Proteomes" id="UP000033774"/>
    </source>
</evidence>
<dbReference type="InterPro" id="IPR036866">
    <property type="entry name" value="RibonucZ/Hydroxyglut_hydro"/>
</dbReference>
<dbReference type="RefSeq" id="WP_045776957.1">
    <property type="nucleotide sequence ID" value="NZ_LAJY01000547.1"/>
</dbReference>
<dbReference type="PANTHER" id="PTHR42663:SF6">
    <property type="entry name" value="HYDROLASE C777.06C-RELATED"/>
    <property type="match status" value="1"/>
</dbReference>
<dbReference type="InterPro" id="IPR001279">
    <property type="entry name" value="Metallo-B-lactamas"/>
</dbReference>
<organism evidence="2 3">
    <name type="scientific">Elstera litoralis</name>
    <dbReference type="NCBI Taxonomy" id="552518"/>
    <lineage>
        <taxon>Bacteria</taxon>
        <taxon>Pseudomonadati</taxon>
        <taxon>Pseudomonadota</taxon>
        <taxon>Alphaproteobacteria</taxon>
        <taxon>Rhodospirillales</taxon>
        <taxon>Rhodospirillaceae</taxon>
        <taxon>Elstera</taxon>
    </lineage>
</organism>
<dbReference type="PROSITE" id="PS51257">
    <property type="entry name" value="PROKAR_LIPOPROTEIN"/>
    <property type="match status" value="1"/>
</dbReference>
<sequence>MKITILGSGASGGVPLVGGIWGSCDPNEPKNRRRRASILVEIEPSDPEGSGEAATILVDTSPDLREQLLMTGSRRLDALLWTHAHADHMNGIDDVRMINRFMNAAIPAYGPPETIEHAHRAFGYALAPLPEGVSFYFKPCLDGRPIDPGPFTAAGVAITAVDQDHGFTRTYGYRFGRMAYSTDVVQMSPEVLAQYENLDLWIVDAFRLTPHTTHSHLARTLEWIATVKPKRAILTHMNEDMDYATLKASLPEGVEPGFDGMVVGV</sequence>
<feature type="domain" description="Metallo-beta-lactamase" evidence="1">
    <location>
        <begin position="55"/>
        <end position="237"/>
    </location>
</feature>
<dbReference type="Gene3D" id="3.60.15.10">
    <property type="entry name" value="Ribonuclease Z/Hydroxyacylglutathione hydrolase-like"/>
    <property type="match status" value="1"/>
</dbReference>
<keyword evidence="2" id="KW-0378">Hydrolase</keyword>